<proteinExistence type="predicted"/>
<dbReference type="Proteomes" id="UP000324632">
    <property type="component" value="Chromosome 1"/>
</dbReference>
<organism evidence="2 3">
    <name type="scientific">Triplophysa tibetana</name>
    <dbReference type="NCBI Taxonomy" id="1572043"/>
    <lineage>
        <taxon>Eukaryota</taxon>
        <taxon>Metazoa</taxon>
        <taxon>Chordata</taxon>
        <taxon>Craniata</taxon>
        <taxon>Vertebrata</taxon>
        <taxon>Euteleostomi</taxon>
        <taxon>Actinopterygii</taxon>
        <taxon>Neopterygii</taxon>
        <taxon>Teleostei</taxon>
        <taxon>Ostariophysi</taxon>
        <taxon>Cypriniformes</taxon>
        <taxon>Nemacheilidae</taxon>
        <taxon>Triplophysa</taxon>
    </lineage>
</organism>
<evidence type="ECO:0000256" key="1">
    <source>
        <dbReference type="SAM" id="MobiDB-lite"/>
    </source>
</evidence>
<feature type="compositionally biased region" description="Low complexity" evidence="1">
    <location>
        <begin position="173"/>
        <end position="185"/>
    </location>
</feature>
<gene>
    <name evidence="2" type="ORF">E1301_Tti010652</name>
</gene>
<comment type="caution">
    <text evidence="2">The sequence shown here is derived from an EMBL/GenBank/DDBJ whole genome shotgun (WGS) entry which is preliminary data.</text>
</comment>
<dbReference type="AlphaFoldDB" id="A0A5A9PT70"/>
<protein>
    <submittedName>
        <fullName evidence="2">Uncharacterized protein</fullName>
    </submittedName>
</protein>
<accession>A0A5A9PT70</accession>
<dbReference type="EMBL" id="SOYY01000001">
    <property type="protein sequence ID" value="KAA0725038.1"/>
    <property type="molecule type" value="Genomic_DNA"/>
</dbReference>
<name>A0A5A9PT70_9TELE</name>
<feature type="region of interest" description="Disordered" evidence="1">
    <location>
        <begin position="166"/>
        <end position="197"/>
    </location>
</feature>
<evidence type="ECO:0000313" key="3">
    <source>
        <dbReference type="Proteomes" id="UP000324632"/>
    </source>
</evidence>
<sequence>MILTLPLPGRFSTPGPSKWSVPLGILTSRPRFQESGAPVKRSLAQKRAGWDDHMDRLVWLVCLGWMEVLTALPREEEGPRLLVWYQSNAKTDPETKPGNGPCKTGSIALFGNVVYSGLLNDHFWHFGVPLVTRLGRSSSECLTRTHGTLGMPGKIVQIVLKNKWRDGKSSNSPQRCPRQPPQHQQQRGEEKLSSPLPSLSYSDADAAPWLNQCLKCQWTPFPAEQHRLSEAMQETAAKHLLGCLQ</sequence>
<keyword evidence="3" id="KW-1185">Reference proteome</keyword>
<evidence type="ECO:0000313" key="2">
    <source>
        <dbReference type="EMBL" id="KAA0725038.1"/>
    </source>
</evidence>
<reference evidence="2 3" key="1">
    <citation type="journal article" date="2019" name="Mol. Ecol. Resour.">
        <title>Chromosome-level genome assembly of Triplophysa tibetana, a fish adapted to the harsh high-altitude environment of the Tibetan Plateau.</title>
        <authorList>
            <person name="Yang X."/>
            <person name="Liu H."/>
            <person name="Ma Z."/>
            <person name="Zou Y."/>
            <person name="Zou M."/>
            <person name="Mao Y."/>
            <person name="Li X."/>
            <person name="Wang H."/>
            <person name="Chen T."/>
            <person name="Wang W."/>
            <person name="Yang R."/>
        </authorList>
    </citation>
    <scope>NUCLEOTIDE SEQUENCE [LARGE SCALE GENOMIC DNA]</scope>
    <source>
        <strain evidence="2">TTIB1903HZAU</strain>
        <tissue evidence="2">Muscle</tissue>
    </source>
</reference>